<keyword evidence="4 17" id="KW-0964">Secreted</keyword>
<feature type="signal peptide" evidence="17">
    <location>
        <begin position="1"/>
        <end position="21"/>
    </location>
</feature>
<dbReference type="OrthoDB" id="2113341at2759"/>
<dbReference type="EMBL" id="SZYD01000013">
    <property type="protein sequence ID" value="KAD4385643.1"/>
    <property type="molecule type" value="Genomic_DNA"/>
</dbReference>
<evidence type="ECO:0000256" key="14">
    <source>
        <dbReference type="PIRSR" id="PIRSR600823-3"/>
    </source>
</evidence>
<organism evidence="19 20">
    <name type="scientific">Mikania micrantha</name>
    <name type="common">bitter vine</name>
    <dbReference type="NCBI Taxonomy" id="192012"/>
    <lineage>
        <taxon>Eukaryota</taxon>
        <taxon>Viridiplantae</taxon>
        <taxon>Streptophyta</taxon>
        <taxon>Embryophyta</taxon>
        <taxon>Tracheophyta</taxon>
        <taxon>Spermatophyta</taxon>
        <taxon>Magnoliopsida</taxon>
        <taxon>eudicotyledons</taxon>
        <taxon>Gunneridae</taxon>
        <taxon>Pentapetalae</taxon>
        <taxon>asterids</taxon>
        <taxon>campanulids</taxon>
        <taxon>Asterales</taxon>
        <taxon>Asteraceae</taxon>
        <taxon>Asteroideae</taxon>
        <taxon>Heliantheae alliance</taxon>
        <taxon>Eupatorieae</taxon>
        <taxon>Mikania</taxon>
    </lineage>
</organism>
<feature type="chain" id="PRO_5024469262" description="Peroxidase" evidence="17">
    <location>
        <begin position="22"/>
        <end position="341"/>
    </location>
</feature>
<protein>
    <recommendedName>
        <fullName evidence="3 17">Peroxidase</fullName>
        <ecNumber evidence="3 17">1.11.1.7</ecNumber>
    </recommendedName>
</protein>
<dbReference type="PRINTS" id="PR00461">
    <property type="entry name" value="PLPEROXIDASE"/>
</dbReference>
<feature type="binding site" evidence="14">
    <location>
        <position position="96"/>
    </location>
    <ligand>
        <name>Ca(2+)</name>
        <dbReference type="ChEBI" id="CHEBI:29108"/>
        <label>1</label>
    </ligand>
</feature>
<feature type="binding site" evidence="14">
    <location>
        <position position="204"/>
    </location>
    <ligand>
        <name>Ca(2+)</name>
        <dbReference type="ChEBI" id="CHEBI:29108"/>
        <label>2</label>
    </ligand>
</feature>
<feature type="domain" description="Plant heme peroxidase family profile" evidence="18">
    <location>
        <begin position="33"/>
        <end position="332"/>
    </location>
</feature>
<evidence type="ECO:0000313" key="19">
    <source>
        <dbReference type="EMBL" id="KAD4385643.1"/>
    </source>
</evidence>
<dbReference type="Pfam" id="PF00141">
    <property type="entry name" value="peroxidase"/>
    <property type="match status" value="1"/>
</dbReference>
<evidence type="ECO:0000256" key="6">
    <source>
        <dbReference type="ARBA" id="ARBA00022617"/>
    </source>
</evidence>
<evidence type="ECO:0000256" key="11">
    <source>
        <dbReference type="ARBA" id="ARBA00023157"/>
    </source>
</evidence>
<dbReference type="CDD" id="cd00693">
    <property type="entry name" value="secretory_peroxidase"/>
    <property type="match status" value="1"/>
</dbReference>
<evidence type="ECO:0000256" key="16">
    <source>
        <dbReference type="PIRSR" id="PIRSR600823-5"/>
    </source>
</evidence>
<dbReference type="FunFam" id="1.10.420.10:FF:000001">
    <property type="entry name" value="Peroxidase"/>
    <property type="match status" value="1"/>
</dbReference>
<dbReference type="Proteomes" id="UP000326396">
    <property type="component" value="Linkage Group LG3"/>
</dbReference>
<feature type="binding site" evidence="14">
    <location>
        <position position="84"/>
    </location>
    <ligand>
        <name>Ca(2+)</name>
        <dbReference type="ChEBI" id="CHEBI:29108"/>
        <label>1</label>
    </ligand>
</feature>
<comment type="catalytic activity">
    <reaction evidence="1 17">
        <text>2 a phenolic donor + H2O2 = 2 a phenolic radical donor + 2 H2O</text>
        <dbReference type="Rhea" id="RHEA:56136"/>
        <dbReference type="ChEBI" id="CHEBI:15377"/>
        <dbReference type="ChEBI" id="CHEBI:16240"/>
        <dbReference type="ChEBI" id="CHEBI:139520"/>
        <dbReference type="ChEBI" id="CHEBI:139521"/>
        <dbReference type="EC" id="1.11.1.7"/>
    </reaction>
</comment>
<evidence type="ECO:0000256" key="3">
    <source>
        <dbReference type="ARBA" id="ARBA00012313"/>
    </source>
</evidence>
<comment type="caution">
    <text evidence="19">The sequence shown here is derived from an EMBL/GenBank/DDBJ whole genome shotgun (WGS) entry which is preliminary data.</text>
</comment>
<dbReference type="PROSITE" id="PS00436">
    <property type="entry name" value="PEROXIDASE_2"/>
    <property type="match status" value="1"/>
</dbReference>
<keyword evidence="20" id="KW-1185">Reference proteome</keyword>
<feature type="binding site" evidence="14">
    <location>
        <position position="78"/>
    </location>
    <ligand>
        <name>Ca(2+)</name>
        <dbReference type="ChEBI" id="CHEBI:29108"/>
        <label>1</label>
    </ligand>
</feature>
<evidence type="ECO:0000259" key="18">
    <source>
        <dbReference type="PROSITE" id="PS50873"/>
    </source>
</evidence>
<keyword evidence="11 16" id="KW-1015">Disulfide bond</keyword>
<evidence type="ECO:0000313" key="20">
    <source>
        <dbReference type="Proteomes" id="UP000326396"/>
    </source>
</evidence>
<dbReference type="EC" id="1.11.1.7" evidence="3 17"/>
<evidence type="ECO:0000256" key="8">
    <source>
        <dbReference type="ARBA" id="ARBA00022837"/>
    </source>
</evidence>
<comment type="similarity">
    <text evidence="17">Belongs to the peroxidase family. Classical plant (class III) peroxidase subfamily.</text>
</comment>
<dbReference type="AlphaFoldDB" id="A0A5N6N7G6"/>
<feature type="binding site" evidence="14">
    <location>
        <position position="82"/>
    </location>
    <ligand>
        <name>Ca(2+)</name>
        <dbReference type="ChEBI" id="CHEBI:29108"/>
        <label>1</label>
    </ligand>
</feature>
<dbReference type="GO" id="GO:0042744">
    <property type="term" value="P:hydrogen peroxide catabolic process"/>
    <property type="evidence" value="ECO:0007669"/>
    <property type="project" value="UniProtKB-KW"/>
</dbReference>
<keyword evidence="10 14" id="KW-0408">Iron</keyword>
<keyword evidence="17" id="KW-0732">Signal</keyword>
<feature type="binding site" evidence="14">
    <location>
        <position position="260"/>
    </location>
    <ligand>
        <name>Ca(2+)</name>
        <dbReference type="ChEBI" id="CHEBI:29108"/>
        <label>2</label>
    </ligand>
</feature>
<proteinExistence type="inferred from homology"/>
<keyword evidence="12 17" id="KW-0376">Hydrogen peroxide</keyword>
<evidence type="ECO:0000256" key="1">
    <source>
        <dbReference type="ARBA" id="ARBA00000189"/>
    </source>
</evidence>
<feature type="binding site" evidence="14">
    <location>
        <position position="252"/>
    </location>
    <ligand>
        <name>Ca(2+)</name>
        <dbReference type="ChEBI" id="CHEBI:29108"/>
        <label>2</label>
    </ligand>
</feature>
<dbReference type="GO" id="GO:0006979">
    <property type="term" value="P:response to oxidative stress"/>
    <property type="evidence" value="ECO:0007669"/>
    <property type="project" value="UniProtKB-UniRule"/>
</dbReference>
<dbReference type="Gene3D" id="1.10.520.10">
    <property type="match status" value="1"/>
</dbReference>
<gene>
    <name evidence="19" type="ORF">E3N88_25812</name>
</gene>
<sequence>MANSPLIFPLTIILLSSLSYAKPTTTNNRQPPPLTTDYYAKTCPRFHQIVQTIVVPKQSTTPTTAAATLRLFFHDCMVGGCDASVLIASNAYNKAERDQDINESLAGDGFDLVTRVKMALEVECPGVVSCSDILALSTRDLIIQVGGPHYEIKFGRKDGLESKATNVEGKLGRANMTMNDIIRVFESHRYTFREMVALMGGGHTIGFAHCKEFQSRLFGPKPDPSVHPKLAERLKAMCANSSSDPTMSAFLDPISAGNFDNMIFKNILNGLGVLGTDQAMASDPRTRPIVEEYAKDQVLFFRDFARAMEKTSVYQVKTGNQGEIRRRCDAFNNHPKGGKSV</sequence>
<dbReference type="InterPro" id="IPR000823">
    <property type="entry name" value="Peroxidase_pln"/>
</dbReference>
<comment type="cofactor">
    <cofactor evidence="14 17">
        <name>heme b</name>
        <dbReference type="ChEBI" id="CHEBI:60344"/>
    </cofactor>
    <text evidence="14 17">Binds 1 heme b (iron(II)-protoporphyrin IX) group per subunit.</text>
</comment>
<keyword evidence="9 17" id="KW-0560">Oxidoreductase</keyword>
<comment type="subcellular location">
    <subcellularLocation>
        <location evidence="17">Secreted</location>
    </subcellularLocation>
</comment>
<dbReference type="GO" id="GO:0046872">
    <property type="term" value="F:metal ion binding"/>
    <property type="evidence" value="ECO:0007669"/>
    <property type="project" value="UniProtKB-UniRule"/>
</dbReference>
<evidence type="ECO:0000256" key="2">
    <source>
        <dbReference type="ARBA" id="ARBA00002322"/>
    </source>
</evidence>
<dbReference type="PANTHER" id="PTHR31517:SF69">
    <property type="entry name" value="PEROXIDASE"/>
    <property type="match status" value="1"/>
</dbReference>
<evidence type="ECO:0000256" key="17">
    <source>
        <dbReference type="RuleBase" id="RU362060"/>
    </source>
</evidence>
<keyword evidence="7 14" id="KW-0479">Metal-binding</keyword>
<dbReference type="SUPFAM" id="SSF48113">
    <property type="entry name" value="Heme-dependent peroxidases"/>
    <property type="match status" value="1"/>
</dbReference>
<feature type="binding site" evidence="14">
    <location>
        <position position="75"/>
    </location>
    <ligand>
        <name>Ca(2+)</name>
        <dbReference type="ChEBI" id="CHEBI:29108"/>
        <label>1</label>
    </ligand>
</feature>
<evidence type="ECO:0000256" key="15">
    <source>
        <dbReference type="PIRSR" id="PIRSR600823-4"/>
    </source>
</evidence>
<feature type="disulfide bond" evidence="16">
    <location>
        <begin position="210"/>
        <end position="238"/>
    </location>
</feature>
<evidence type="ECO:0000256" key="4">
    <source>
        <dbReference type="ARBA" id="ARBA00022525"/>
    </source>
</evidence>
<dbReference type="GO" id="GO:0005576">
    <property type="term" value="C:extracellular region"/>
    <property type="evidence" value="ECO:0007669"/>
    <property type="project" value="UniProtKB-SubCell"/>
</dbReference>
<name>A0A5N6N7G6_9ASTR</name>
<feature type="binding site" description="axial binding residue" evidence="14">
    <location>
        <position position="203"/>
    </location>
    <ligand>
        <name>heme b</name>
        <dbReference type="ChEBI" id="CHEBI:60344"/>
    </ligand>
    <ligandPart>
        <name>Fe</name>
        <dbReference type="ChEBI" id="CHEBI:18248"/>
    </ligandPart>
</feature>
<evidence type="ECO:0000256" key="9">
    <source>
        <dbReference type="ARBA" id="ARBA00023002"/>
    </source>
</evidence>
<feature type="binding site" evidence="14">
    <location>
        <position position="80"/>
    </location>
    <ligand>
        <name>Ca(2+)</name>
        <dbReference type="ChEBI" id="CHEBI:29108"/>
        <label>1</label>
    </ligand>
</feature>
<dbReference type="FunFam" id="1.10.520.10:FF:000008">
    <property type="entry name" value="Peroxidase"/>
    <property type="match status" value="1"/>
</dbReference>
<keyword evidence="8 14" id="KW-0106">Calcium</keyword>
<accession>A0A5N6N7G6</accession>
<comment type="function">
    <text evidence="2">Removal of H(2)O(2), oxidation of toxic reductants, biosynthesis and degradation of lignin, suberization, auxin catabolism, response to environmental stresses such as wounding, pathogen attack and oxidative stress. These functions might be dependent on each isozyme/isoform in each plant tissue.</text>
</comment>
<evidence type="ECO:0000256" key="12">
    <source>
        <dbReference type="ARBA" id="ARBA00023324"/>
    </source>
</evidence>
<comment type="cofactor">
    <cofactor evidence="14 17">
        <name>Ca(2+)</name>
        <dbReference type="ChEBI" id="CHEBI:29108"/>
    </cofactor>
    <text evidence="14 17">Binds 2 calcium ions per subunit.</text>
</comment>
<feature type="disulfide bond" evidence="16">
    <location>
        <begin position="76"/>
        <end position="81"/>
    </location>
</feature>
<evidence type="ECO:0000256" key="7">
    <source>
        <dbReference type="ARBA" id="ARBA00022723"/>
    </source>
</evidence>
<dbReference type="InterPro" id="IPR002016">
    <property type="entry name" value="Haem_peroxidase"/>
</dbReference>
<reference evidence="19 20" key="1">
    <citation type="submission" date="2019-05" db="EMBL/GenBank/DDBJ databases">
        <title>Mikania micrantha, genome provides insights into the molecular mechanism of rapid growth.</title>
        <authorList>
            <person name="Liu B."/>
        </authorList>
    </citation>
    <scope>NUCLEOTIDE SEQUENCE [LARGE SCALE GENOMIC DNA]</scope>
    <source>
        <strain evidence="19">NLD-2019</strain>
        <tissue evidence="19">Leaf</tissue>
    </source>
</reference>
<dbReference type="InterPro" id="IPR010255">
    <property type="entry name" value="Haem_peroxidase_sf"/>
</dbReference>
<feature type="active site" description="Proton acceptor" evidence="13">
    <location>
        <position position="74"/>
    </location>
</feature>
<dbReference type="InterPro" id="IPR033905">
    <property type="entry name" value="Secretory_peroxidase"/>
</dbReference>
<evidence type="ECO:0000256" key="10">
    <source>
        <dbReference type="ARBA" id="ARBA00023004"/>
    </source>
</evidence>
<dbReference type="PRINTS" id="PR00458">
    <property type="entry name" value="PEROXIDASE"/>
</dbReference>
<keyword evidence="6 17" id="KW-0349">Heme</keyword>
<dbReference type="InterPro" id="IPR019794">
    <property type="entry name" value="Peroxidases_AS"/>
</dbReference>
<keyword evidence="5 17" id="KW-0575">Peroxidase</keyword>
<evidence type="ECO:0000256" key="5">
    <source>
        <dbReference type="ARBA" id="ARBA00022559"/>
    </source>
</evidence>
<dbReference type="GO" id="GO:0140825">
    <property type="term" value="F:lactoperoxidase activity"/>
    <property type="evidence" value="ECO:0007669"/>
    <property type="project" value="UniProtKB-EC"/>
</dbReference>
<dbReference type="PANTHER" id="PTHR31517">
    <property type="match status" value="1"/>
</dbReference>
<feature type="disulfide bond" evidence="16">
    <location>
        <begin position="43"/>
        <end position="124"/>
    </location>
</feature>
<evidence type="ECO:0000256" key="13">
    <source>
        <dbReference type="PIRSR" id="PIRSR600823-1"/>
    </source>
</evidence>
<feature type="disulfide bond" evidence="16">
    <location>
        <begin position="130"/>
        <end position="328"/>
    </location>
</feature>
<feature type="site" description="Transition state stabilizer" evidence="15">
    <location>
        <position position="70"/>
    </location>
</feature>
<dbReference type="PROSITE" id="PS50873">
    <property type="entry name" value="PEROXIDASE_4"/>
    <property type="match status" value="1"/>
</dbReference>
<dbReference type="Gene3D" id="1.10.420.10">
    <property type="entry name" value="Peroxidase, domain 2"/>
    <property type="match status" value="1"/>
</dbReference>
<dbReference type="GO" id="GO:0020037">
    <property type="term" value="F:heme binding"/>
    <property type="evidence" value="ECO:0007669"/>
    <property type="project" value="UniProtKB-UniRule"/>
</dbReference>